<dbReference type="EMBL" id="JBIQWL010000001">
    <property type="protein sequence ID" value="MFH8249018.1"/>
    <property type="molecule type" value="Genomic_DNA"/>
</dbReference>
<keyword evidence="5" id="KW-1185">Reference proteome</keyword>
<dbReference type="InterPro" id="IPR001764">
    <property type="entry name" value="Glyco_hydro_3_N"/>
</dbReference>
<dbReference type="Gene3D" id="3.20.20.300">
    <property type="entry name" value="Glycoside hydrolase, family 3, N-terminal domain"/>
    <property type="match status" value="1"/>
</dbReference>
<evidence type="ECO:0000313" key="4">
    <source>
        <dbReference type="EMBL" id="MFH8249018.1"/>
    </source>
</evidence>
<dbReference type="SUPFAM" id="SSF52279">
    <property type="entry name" value="Beta-D-glucan exohydrolase, C-terminal domain"/>
    <property type="match status" value="1"/>
</dbReference>
<proteinExistence type="inferred from homology"/>
<dbReference type="Pfam" id="PF01915">
    <property type="entry name" value="Glyco_hydro_3_C"/>
    <property type="match status" value="1"/>
</dbReference>
<keyword evidence="2 4" id="KW-0378">Hydrolase</keyword>
<dbReference type="InterPro" id="IPR036881">
    <property type="entry name" value="Glyco_hydro_3_C_sf"/>
</dbReference>
<dbReference type="Gene3D" id="2.60.40.10">
    <property type="entry name" value="Immunoglobulins"/>
    <property type="match status" value="1"/>
</dbReference>
<dbReference type="SMART" id="SM01217">
    <property type="entry name" value="Fn3_like"/>
    <property type="match status" value="1"/>
</dbReference>
<feature type="domain" description="Fibronectin type III-like" evidence="3">
    <location>
        <begin position="696"/>
        <end position="765"/>
    </location>
</feature>
<accession>A0ABW7Q3Q2</accession>
<dbReference type="Proteomes" id="UP001610861">
    <property type="component" value="Unassembled WGS sequence"/>
</dbReference>
<dbReference type="PANTHER" id="PTHR42715">
    <property type="entry name" value="BETA-GLUCOSIDASE"/>
    <property type="match status" value="1"/>
</dbReference>
<comment type="caution">
    <text evidence="4">The sequence shown here is derived from an EMBL/GenBank/DDBJ whole genome shotgun (WGS) entry which is preliminary data.</text>
</comment>
<evidence type="ECO:0000259" key="3">
    <source>
        <dbReference type="SMART" id="SM01217"/>
    </source>
</evidence>
<dbReference type="PRINTS" id="PR00133">
    <property type="entry name" value="GLHYDRLASE3"/>
</dbReference>
<dbReference type="RefSeq" id="WP_396638971.1">
    <property type="nucleotide sequence ID" value="NZ_JBIQWL010000001.1"/>
</dbReference>
<reference evidence="4 5" key="1">
    <citation type="submission" date="2024-09" db="EMBL/GenBank/DDBJ databases">
        <authorList>
            <person name="Pan X."/>
        </authorList>
    </citation>
    <scope>NUCLEOTIDE SEQUENCE [LARGE SCALE GENOMIC DNA]</scope>
    <source>
        <strain evidence="4 5">B2969</strain>
    </source>
</reference>
<dbReference type="SUPFAM" id="SSF51445">
    <property type="entry name" value="(Trans)glycosidases"/>
    <property type="match status" value="1"/>
</dbReference>
<dbReference type="Pfam" id="PF14310">
    <property type="entry name" value="Fn3-like"/>
    <property type="match status" value="1"/>
</dbReference>
<dbReference type="InterPro" id="IPR036962">
    <property type="entry name" value="Glyco_hydro_3_N_sf"/>
</dbReference>
<dbReference type="InterPro" id="IPR002772">
    <property type="entry name" value="Glyco_hydro_3_C"/>
</dbReference>
<comment type="similarity">
    <text evidence="1">Belongs to the glycosyl hydrolase 3 family.</text>
</comment>
<sequence length="809" mass="86161">MPTDGSHLDTSLSHEERADLLLAQLTLREKAHQLVSVPPWFLVLADGSAPAVRDEWLERAPGHISNFGVDDPATQARIVGELQRTAIEGTRLGIPLLIHIEALNGLLAGGHMVFPTPIGLAATWSPELVQEMADTIRKQMIRVGVRQALSPNMDIALDPRWGRVHETYGEDPYLAAALSVAYTRGLQSDDLTKGAIATAKHFVGYGLPTGGMNLSSYEGGPRRTRDLFAYPFEAAIQLAGLQSVMNSYADVDGVPAAANPDVLTTLLRDTLGFDGFVSSDYMTLEHIHTRQRAAASPGDAGRLTIAAGLDTEFPVPYGYGDALVGEVEAARADIAHVDRSVHRVLTAKFRLGLFESPYPQERIELAAVAAEGAELSRELARRSVVLLKNDGLLPLPATAKVAVIGPHADDVKFQFPTYTYPAFRDMTTFMTSGGMGNMVGVDPGMAAWNSSLFSPTPVDEFVRERLGATSLADEIAAHAAAAEHVRGSTLTTDFGDDAIAQAVTAAEASDVVVLALGGASLWFNGERTEGEASDSADISLPAAQQRLAEAVAATGKPIIVVLVQGRAYTLPQVVQDAAGLVVSSYGGPFGPAAVADVLFGDVNPSGKLPYSIPRHTGQIPVYHHQRYGTGYRNPLPPDVDRHYLDMPATPLYTFGHGLSYTEFALTDLAADASMPTDGSTEIAATIRNTGDRPGSTVVQLYVRVNTAGATRPAQQLAGFTRVSLEPGESQRVTFTLAAAQLGYTDIAGEFVAEPAPVDVWVSLNAETRPLETVIEVTGPKRALASDERVFLAAAVVHSTENESTGRSFE</sequence>
<protein>
    <submittedName>
        <fullName evidence="4">Glycoside hydrolase family 3 N-terminal domain-containing protein</fullName>
    </submittedName>
</protein>
<gene>
    <name evidence="4" type="ORF">ACH3VR_01460</name>
</gene>
<evidence type="ECO:0000313" key="5">
    <source>
        <dbReference type="Proteomes" id="UP001610861"/>
    </source>
</evidence>
<organism evidence="4 5">
    <name type="scientific">Microbacterium alkaliflavum</name>
    <dbReference type="NCBI Taxonomy" id="3248839"/>
    <lineage>
        <taxon>Bacteria</taxon>
        <taxon>Bacillati</taxon>
        <taxon>Actinomycetota</taxon>
        <taxon>Actinomycetes</taxon>
        <taxon>Micrococcales</taxon>
        <taxon>Microbacteriaceae</taxon>
        <taxon>Microbacterium</taxon>
    </lineage>
</organism>
<dbReference type="InterPro" id="IPR013783">
    <property type="entry name" value="Ig-like_fold"/>
</dbReference>
<dbReference type="InterPro" id="IPR050288">
    <property type="entry name" value="Cellulose_deg_GH3"/>
</dbReference>
<dbReference type="Pfam" id="PF00933">
    <property type="entry name" value="Glyco_hydro_3"/>
    <property type="match status" value="1"/>
</dbReference>
<dbReference type="InterPro" id="IPR017853">
    <property type="entry name" value="GH"/>
</dbReference>
<evidence type="ECO:0000256" key="2">
    <source>
        <dbReference type="ARBA" id="ARBA00022801"/>
    </source>
</evidence>
<dbReference type="GO" id="GO:0016787">
    <property type="term" value="F:hydrolase activity"/>
    <property type="evidence" value="ECO:0007669"/>
    <property type="project" value="UniProtKB-KW"/>
</dbReference>
<dbReference type="Gene3D" id="3.40.50.1700">
    <property type="entry name" value="Glycoside hydrolase family 3 C-terminal domain"/>
    <property type="match status" value="1"/>
</dbReference>
<name>A0ABW7Q3Q2_9MICO</name>
<evidence type="ECO:0000256" key="1">
    <source>
        <dbReference type="ARBA" id="ARBA00005336"/>
    </source>
</evidence>
<dbReference type="PANTHER" id="PTHR42715:SF10">
    <property type="entry name" value="BETA-GLUCOSIDASE"/>
    <property type="match status" value="1"/>
</dbReference>
<dbReference type="InterPro" id="IPR026891">
    <property type="entry name" value="Fn3-like"/>
</dbReference>